<dbReference type="Proteomes" id="UP001150062">
    <property type="component" value="Unassembled WGS sequence"/>
</dbReference>
<dbReference type="PANTHER" id="PTHR24070">
    <property type="entry name" value="RAS, DI-RAS, AND RHEB FAMILY MEMBERS OF SMALL GTPASE SUPERFAMILY"/>
    <property type="match status" value="1"/>
</dbReference>
<dbReference type="InterPro" id="IPR020849">
    <property type="entry name" value="Small_GTPase_Ras-type"/>
</dbReference>
<evidence type="ECO:0000313" key="4">
    <source>
        <dbReference type="Proteomes" id="UP001150062"/>
    </source>
</evidence>
<dbReference type="InterPro" id="IPR005225">
    <property type="entry name" value="Small_GTP-bd"/>
</dbReference>
<evidence type="ECO:0000256" key="1">
    <source>
        <dbReference type="ARBA" id="ARBA00022741"/>
    </source>
</evidence>
<reference evidence="3" key="1">
    <citation type="submission" date="2022-08" db="EMBL/GenBank/DDBJ databases">
        <title>Novel sulfate-reducing endosymbionts in the free-living metamonad Anaeramoeba.</title>
        <authorList>
            <person name="Jerlstrom-Hultqvist J."/>
            <person name="Cepicka I."/>
            <person name="Gallot-Lavallee L."/>
            <person name="Salas-Leiva D."/>
            <person name="Curtis B.A."/>
            <person name="Zahonova K."/>
            <person name="Pipaliya S."/>
            <person name="Dacks J."/>
            <person name="Roger A.J."/>
        </authorList>
    </citation>
    <scope>NUCLEOTIDE SEQUENCE</scope>
    <source>
        <strain evidence="3">Schooner1</strain>
    </source>
</reference>
<sequence>MEHIHKVVVLGSGGVGKSALIIQFLQNYFLMTYDPTIEESYRKQIQVDNNTCFLEILDTAGSEYFSAMRDQFINSGEGFLIMYSVNSRESFEQLPEVLKQIKKVKDKRNRAVVIIGNKIDLERKRKISVQEGKDFSNSHGAAFFETSAKDRINVDESFNRLVQEIRKTKSIKKRTKRCSIL</sequence>
<evidence type="ECO:0000313" key="3">
    <source>
        <dbReference type="EMBL" id="KAJ6243240.1"/>
    </source>
</evidence>
<gene>
    <name evidence="3" type="ORF">M0813_22381</name>
</gene>
<dbReference type="EMBL" id="JAOAOG010000172">
    <property type="protein sequence ID" value="KAJ6243240.1"/>
    <property type="molecule type" value="Genomic_DNA"/>
</dbReference>
<proteinExistence type="predicted"/>
<dbReference type="SMART" id="SM00174">
    <property type="entry name" value="RHO"/>
    <property type="match status" value="1"/>
</dbReference>
<dbReference type="SMART" id="SM00173">
    <property type="entry name" value="RAS"/>
    <property type="match status" value="1"/>
</dbReference>
<dbReference type="SUPFAM" id="SSF52540">
    <property type="entry name" value="P-loop containing nucleoside triphosphate hydrolases"/>
    <property type="match status" value="1"/>
</dbReference>
<evidence type="ECO:0000256" key="2">
    <source>
        <dbReference type="ARBA" id="ARBA00023134"/>
    </source>
</evidence>
<dbReference type="InterPro" id="IPR027417">
    <property type="entry name" value="P-loop_NTPase"/>
</dbReference>
<dbReference type="PROSITE" id="PS51419">
    <property type="entry name" value="RAB"/>
    <property type="match status" value="1"/>
</dbReference>
<accession>A0ABQ8YF74</accession>
<keyword evidence="2" id="KW-0342">GTP-binding</keyword>
<dbReference type="PROSITE" id="PS51420">
    <property type="entry name" value="RHO"/>
    <property type="match status" value="1"/>
</dbReference>
<dbReference type="InterPro" id="IPR001806">
    <property type="entry name" value="Small_GTPase"/>
</dbReference>
<dbReference type="CDD" id="cd00876">
    <property type="entry name" value="Ras"/>
    <property type="match status" value="1"/>
</dbReference>
<organism evidence="3 4">
    <name type="scientific">Anaeramoeba flamelloides</name>
    <dbReference type="NCBI Taxonomy" id="1746091"/>
    <lineage>
        <taxon>Eukaryota</taxon>
        <taxon>Metamonada</taxon>
        <taxon>Anaeramoebidae</taxon>
        <taxon>Anaeramoeba</taxon>
    </lineage>
</organism>
<dbReference type="PROSITE" id="PS51421">
    <property type="entry name" value="RAS"/>
    <property type="match status" value="1"/>
</dbReference>
<keyword evidence="4" id="KW-1185">Reference proteome</keyword>
<dbReference type="SMART" id="SM00175">
    <property type="entry name" value="RAB"/>
    <property type="match status" value="1"/>
</dbReference>
<dbReference type="Gene3D" id="3.40.50.300">
    <property type="entry name" value="P-loop containing nucleotide triphosphate hydrolases"/>
    <property type="match status" value="1"/>
</dbReference>
<name>A0ABQ8YF74_9EUKA</name>
<dbReference type="PRINTS" id="PR00449">
    <property type="entry name" value="RASTRNSFRMNG"/>
</dbReference>
<protein>
    <submittedName>
        <fullName evidence="3">Ras gtpase-related</fullName>
    </submittedName>
</protein>
<dbReference type="NCBIfam" id="TIGR00231">
    <property type="entry name" value="small_GTP"/>
    <property type="match status" value="1"/>
</dbReference>
<dbReference type="Pfam" id="PF00071">
    <property type="entry name" value="Ras"/>
    <property type="match status" value="1"/>
</dbReference>
<keyword evidence="1" id="KW-0547">Nucleotide-binding</keyword>
<comment type="caution">
    <text evidence="3">The sequence shown here is derived from an EMBL/GenBank/DDBJ whole genome shotgun (WGS) entry which is preliminary data.</text>
</comment>